<name>A0A284QXL3_ARMOS</name>
<accession>A0A284QXL3</accession>
<organism evidence="1 2">
    <name type="scientific">Armillaria ostoyae</name>
    <name type="common">Armillaria root rot fungus</name>
    <dbReference type="NCBI Taxonomy" id="47428"/>
    <lineage>
        <taxon>Eukaryota</taxon>
        <taxon>Fungi</taxon>
        <taxon>Dikarya</taxon>
        <taxon>Basidiomycota</taxon>
        <taxon>Agaricomycotina</taxon>
        <taxon>Agaricomycetes</taxon>
        <taxon>Agaricomycetidae</taxon>
        <taxon>Agaricales</taxon>
        <taxon>Marasmiineae</taxon>
        <taxon>Physalacriaceae</taxon>
        <taxon>Armillaria</taxon>
    </lineage>
</organism>
<dbReference type="AlphaFoldDB" id="A0A284QXL3"/>
<proteinExistence type="predicted"/>
<sequence length="107" mass="11436">MSINVKPGEWGEKMKRNAIGETVLDRGEKQEDIDSEAVRCGMIVEAAFGLYPPITQPNQGHIGGIVASKALGLNPVLFSSEVGLCLVRILAVNAENTYAISGLVRPD</sequence>
<evidence type="ECO:0000313" key="1">
    <source>
        <dbReference type="EMBL" id="SJL01204.1"/>
    </source>
</evidence>
<dbReference type="OrthoDB" id="74813at2759"/>
<reference evidence="2" key="1">
    <citation type="journal article" date="2017" name="Nat. Ecol. Evol.">
        <title>Genome expansion and lineage-specific genetic innovations in the forest pathogenic fungi Armillaria.</title>
        <authorList>
            <person name="Sipos G."/>
            <person name="Prasanna A.N."/>
            <person name="Walter M.C."/>
            <person name="O'Connor E."/>
            <person name="Balint B."/>
            <person name="Krizsan K."/>
            <person name="Kiss B."/>
            <person name="Hess J."/>
            <person name="Varga T."/>
            <person name="Slot J."/>
            <person name="Riley R."/>
            <person name="Boka B."/>
            <person name="Rigling D."/>
            <person name="Barry K."/>
            <person name="Lee J."/>
            <person name="Mihaltcheva S."/>
            <person name="LaButti K."/>
            <person name="Lipzen A."/>
            <person name="Waldron R."/>
            <person name="Moloney N.M."/>
            <person name="Sperisen C."/>
            <person name="Kredics L."/>
            <person name="Vagvoelgyi C."/>
            <person name="Patrignani A."/>
            <person name="Fitzpatrick D."/>
            <person name="Nagy I."/>
            <person name="Doyle S."/>
            <person name="Anderson J.B."/>
            <person name="Grigoriev I.V."/>
            <person name="Gueldener U."/>
            <person name="Muensterkoetter M."/>
            <person name="Nagy L.G."/>
        </authorList>
    </citation>
    <scope>NUCLEOTIDE SEQUENCE [LARGE SCALE GENOMIC DNA]</scope>
    <source>
        <strain evidence="2">C18/9</strain>
    </source>
</reference>
<keyword evidence="2" id="KW-1185">Reference proteome</keyword>
<dbReference type="EMBL" id="FUEG01000003">
    <property type="protein sequence ID" value="SJL01204.1"/>
    <property type="molecule type" value="Genomic_DNA"/>
</dbReference>
<protein>
    <submittedName>
        <fullName evidence="1">Uncharacterized protein</fullName>
    </submittedName>
</protein>
<evidence type="ECO:0000313" key="2">
    <source>
        <dbReference type="Proteomes" id="UP000219338"/>
    </source>
</evidence>
<dbReference type="Proteomes" id="UP000219338">
    <property type="component" value="Unassembled WGS sequence"/>
</dbReference>
<gene>
    <name evidence="1" type="ORF">ARMOST_04522</name>
</gene>